<reference evidence="2" key="1">
    <citation type="submission" date="2015-07" db="EMBL/GenBank/DDBJ databases">
        <authorList>
            <person name="Teixeira M.M."/>
            <person name="Souza R.C."/>
            <person name="Almeida L.G."/>
            <person name="Vicente V.A."/>
            <person name="de Hoog S."/>
            <person name="Bocca A.L."/>
            <person name="de Almeida S.R."/>
            <person name="Vasconcelos A.T."/>
            <person name="Felipe M.S."/>
        </authorList>
    </citation>
    <scope>NUCLEOTIDE SEQUENCE [LARGE SCALE GENOMIC DNA]</scope>
    <source>
        <strain evidence="2">KSF</strain>
    </source>
</reference>
<dbReference type="AlphaFoldDB" id="A0A1C1CT88"/>
<evidence type="ECO:0000313" key="2">
    <source>
        <dbReference type="Proteomes" id="UP000094526"/>
    </source>
</evidence>
<dbReference type="EMBL" id="LGRB01000009">
    <property type="protein sequence ID" value="OCT51709.1"/>
    <property type="molecule type" value="Genomic_DNA"/>
</dbReference>
<dbReference type="VEuPathDB" id="FungiDB:CLCR_09256"/>
<keyword evidence="2" id="KW-1185">Reference proteome</keyword>
<sequence length="92" mass="10229">MTYELPFRSIQAWREADDEVRTLGIAALSQGRVCRNVGVYGEYTRSQPTKEIPEASQSLSFSCQKPAGNEHRTVREVGGEVVDEGLDLEALE</sequence>
<protein>
    <submittedName>
        <fullName evidence="1">Uncharacterized protein</fullName>
    </submittedName>
</protein>
<name>A0A1C1CT88_9EURO</name>
<gene>
    <name evidence="1" type="ORF">CLCR_09256</name>
</gene>
<dbReference type="Proteomes" id="UP000094526">
    <property type="component" value="Unassembled WGS sequence"/>
</dbReference>
<evidence type="ECO:0000313" key="1">
    <source>
        <dbReference type="EMBL" id="OCT51709.1"/>
    </source>
</evidence>
<accession>A0A1C1CT88</accession>
<comment type="caution">
    <text evidence="1">The sequence shown here is derived from an EMBL/GenBank/DDBJ whole genome shotgun (WGS) entry which is preliminary data.</text>
</comment>
<proteinExistence type="predicted"/>
<organism evidence="1 2">
    <name type="scientific">Cladophialophora carrionii</name>
    <dbReference type="NCBI Taxonomy" id="86049"/>
    <lineage>
        <taxon>Eukaryota</taxon>
        <taxon>Fungi</taxon>
        <taxon>Dikarya</taxon>
        <taxon>Ascomycota</taxon>
        <taxon>Pezizomycotina</taxon>
        <taxon>Eurotiomycetes</taxon>
        <taxon>Chaetothyriomycetidae</taxon>
        <taxon>Chaetothyriales</taxon>
        <taxon>Herpotrichiellaceae</taxon>
        <taxon>Cladophialophora</taxon>
    </lineage>
</organism>